<protein>
    <submittedName>
        <fullName evidence="3">Uncharacterized protein</fullName>
    </submittedName>
</protein>
<organism evidence="3 4">
    <name type="scientific">Colocasia esculenta</name>
    <name type="common">Wild taro</name>
    <name type="synonym">Arum esculentum</name>
    <dbReference type="NCBI Taxonomy" id="4460"/>
    <lineage>
        <taxon>Eukaryota</taxon>
        <taxon>Viridiplantae</taxon>
        <taxon>Streptophyta</taxon>
        <taxon>Embryophyta</taxon>
        <taxon>Tracheophyta</taxon>
        <taxon>Spermatophyta</taxon>
        <taxon>Magnoliopsida</taxon>
        <taxon>Liliopsida</taxon>
        <taxon>Araceae</taxon>
        <taxon>Aroideae</taxon>
        <taxon>Colocasieae</taxon>
        <taxon>Colocasia</taxon>
    </lineage>
</organism>
<comment type="caution">
    <text evidence="3">The sequence shown here is derived from an EMBL/GenBank/DDBJ whole genome shotgun (WGS) entry which is preliminary data.</text>
</comment>
<keyword evidence="4" id="KW-1185">Reference proteome</keyword>
<evidence type="ECO:0000313" key="4">
    <source>
        <dbReference type="Proteomes" id="UP000652761"/>
    </source>
</evidence>
<accession>A0A843VZG7</accession>
<dbReference type="Proteomes" id="UP000652761">
    <property type="component" value="Unassembled WGS sequence"/>
</dbReference>
<reference evidence="3" key="1">
    <citation type="submission" date="2017-07" db="EMBL/GenBank/DDBJ databases">
        <title>Taro Niue Genome Assembly and Annotation.</title>
        <authorList>
            <person name="Atibalentja N."/>
            <person name="Keating K."/>
            <person name="Fields C.J."/>
        </authorList>
    </citation>
    <scope>NUCLEOTIDE SEQUENCE</scope>
    <source>
        <strain evidence="3">Niue_2</strain>
        <tissue evidence="3">Leaf</tissue>
    </source>
</reference>
<dbReference type="AlphaFoldDB" id="A0A843VZG7"/>
<feature type="coiled-coil region" evidence="1">
    <location>
        <begin position="221"/>
        <end position="255"/>
    </location>
</feature>
<feature type="compositionally biased region" description="Pro residues" evidence="2">
    <location>
        <begin position="24"/>
        <end position="45"/>
    </location>
</feature>
<evidence type="ECO:0000313" key="3">
    <source>
        <dbReference type="EMBL" id="MQL99837.1"/>
    </source>
</evidence>
<dbReference type="EMBL" id="NMUH01002418">
    <property type="protein sequence ID" value="MQL99837.1"/>
    <property type="molecule type" value="Genomic_DNA"/>
</dbReference>
<name>A0A843VZG7_COLES</name>
<sequence>MVSGSERSSRDGSRLRRHRTLSVPLPPTSQSIPPPPTSQVLPPAPTSQELPLPPTFQWIAPSSSPQGSSMASASFVSGPSAPSAPSWGRGTSRRGPTRGVIQKDFAKLPVATKELIFRDLQHVNGKYLDDAIASVPADVDSFDWQIMCEMWTNGDEWETMTQLMARSSDIDAKSHTPATPEEAFISVMGKDRPGRVRYASSGETLSTWSKSTATACNSERERIMQEQLKAQEKKLKAQAEEMTQMRENITRLENVATKVDEMSALLS</sequence>
<proteinExistence type="predicted"/>
<evidence type="ECO:0000256" key="1">
    <source>
        <dbReference type="SAM" id="Coils"/>
    </source>
</evidence>
<feature type="compositionally biased region" description="Low complexity" evidence="2">
    <location>
        <begin position="60"/>
        <end position="90"/>
    </location>
</feature>
<feature type="region of interest" description="Disordered" evidence="2">
    <location>
        <begin position="1"/>
        <end position="97"/>
    </location>
</feature>
<evidence type="ECO:0000256" key="2">
    <source>
        <dbReference type="SAM" id="MobiDB-lite"/>
    </source>
</evidence>
<gene>
    <name evidence="3" type="ORF">Taro_032571</name>
</gene>
<keyword evidence="1" id="KW-0175">Coiled coil</keyword>